<gene>
    <name evidence="1" type="ORF">ERS852498_01311</name>
</gene>
<dbReference type="InterPro" id="IPR036457">
    <property type="entry name" value="PPM-type-like_dom_sf"/>
</dbReference>
<evidence type="ECO:0008006" key="3">
    <source>
        <dbReference type="Google" id="ProtNLM"/>
    </source>
</evidence>
<name>A0A174KUE6_9FIRM</name>
<accession>A0A174KUE6</accession>
<dbReference type="AlphaFoldDB" id="A0A174KUE6"/>
<evidence type="ECO:0000313" key="2">
    <source>
        <dbReference type="Proteomes" id="UP000095709"/>
    </source>
</evidence>
<dbReference type="RefSeq" id="WP_055266158.1">
    <property type="nucleotide sequence ID" value="NZ_CZAL01000006.1"/>
</dbReference>
<sequence>MMFPFSFQKGNKTAGCEDAPPVSNIRFSVVCDGLGGAGSTKHKVEEAGTVVMRTSGYLGSRVVADSVTDFYDVNYERIANILFSNGNSVIALQAVIEELKSTIKTALSTKMTKLGIDPMLTRKKALKIFPTTLASALYFQDSEKLKILAIWAGDSRVYVLSPTKGLQLLSLDDAVNADREMNSASEMNNCISAGNAFRLNYSIFEMDEPGIVFCCSDGCFDYLPSPLHFEWLVLQTILSCVPNVTSDNLGEAFANSVRDSVYQSIGDDTTMAGTIYKINSTNELRETFAVRMEQFGQLAIQMNDALKVQKNWRNEKDSAAKKCRLFENKVTADLRASVTDALIKKTPTMLCSYIGTLPCYADYQESIKAIDEQVDVECVAELESLDKQLIEMKEICVEMIVRDYLRWRRINQDVIGSTSSMIDFFSTRTRGAVKKNYNYLKPSTYVQPLNACIQLLKLPDFQRLGMKNTLADADVTEFVQSQMRSIETLVSILENDSPLFEDLWSQAYFSTDRFERERQEISYSRGFSEVVAEAMNDPLHCRYITELTAQKIDSYRKMSNGMQVIQQKYMIEREKRKAVVPEQFYSLHEKELLDSFFRLDVSTLKSIFAGTNVSMDRLISFVEAKRVMSEIDDKLEKAQMNVLKIWNKYSPDYQLFKNIMEKGAV</sequence>
<organism evidence="1 2">
    <name type="scientific">Fusicatenibacter saccharivorans</name>
    <dbReference type="NCBI Taxonomy" id="1150298"/>
    <lineage>
        <taxon>Bacteria</taxon>
        <taxon>Bacillati</taxon>
        <taxon>Bacillota</taxon>
        <taxon>Clostridia</taxon>
        <taxon>Lachnospirales</taxon>
        <taxon>Lachnospiraceae</taxon>
        <taxon>Fusicatenibacter</taxon>
    </lineage>
</organism>
<dbReference type="EMBL" id="CZAL01000006">
    <property type="protein sequence ID" value="CUP13438.1"/>
    <property type="molecule type" value="Genomic_DNA"/>
</dbReference>
<reference evidence="1 2" key="1">
    <citation type="submission" date="2015-09" db="EMBL/GenBank/DDBJ databases">
        <authorList>
            <consortium name="Pathogen Informatics"/>
        </authorList>
    </citation>
    <scope>NUCLEOTIDE SEQUENCE [LARGE SCALE GENOMIC DNA]</scope>
    <source>
        <strain evidence="1 2">2789STDY5834885</strain>
    </source>
</reference>
<dbReference type="Gene3D" id="3.60.40.10">
    <property type="entry name" value="PPM-type phosphatase domain"/>
    <property type="match status" value="1"/>
</dbReference>
<dbReference type="SUPFAM" id="SSF81606">
    <property type="entry name" value="PP2C-like"/>
    <property type="match status" value="1"/>
</dbReference>
<dbReference type="Proteomes" id="UP000095709">
    <property type="component" value="Unassembled WGS sequence"/>
</dbReference>
<proteinExistence type="predicted"/>
<protein>
    <recommendedName>
        <fullName evidence="3">PPM-type phosphatase domain-containing protein</fullName>
    </recommendedName>
</protein>
<evidence type="ECO:0000313" key="1">
    <source>
        <dbReference type="EMBL" id="CUP13438.1"/>
    </source>
</evidence>